<proteinExistence type="predicted"/>
<evidence type="ECO:0000313" key="1">
    <source>
        <dbReference type="EMBL" id="AGB02406.1"/>
    </source>
</evidence>
<organism evidence="1 2">
    <name type="scientific">Methanoregula formicica (strain DSM 22288 / NBRC 105244 / SMSP)</name>
    <dbReference type="NCBI Taxonomy" id="593750"/>
    <lineage>
        <taxon>Archaea</taxon>
        <taxon>Methanobacteriati</taxon>
        <taxon>Methanobacteriota</taxon>
        <taxon>Stenosarchaea group</taxon>
        <taxon>Methanomicrobia</taxon>
        <taxon>Methanomicrobiales</taxon>
        <taxon>Methanoregulaceae</taxon>
        <taxon>Methanoregula</taxon>
    </lineage>
</organism>
<keyword evidence="2" id="KW-1185">Reference proteome</keyword>
<accession>L0HF37</accession>
<protein>
    <submittedName>
        <fullName evidence="1">Uncharacterized protein</fullName>
    </submittedName>
</protein>
<dbReference type="InParanoid" id="L0HF37"/>
<evidence type="ECO:0000313" key="2">
    <source>
        <dbReference type="Proteomes" id="UP000010824"/>
    </source>
</evidence>
<name>L0HF37_METFS</name>
<dbReference type="EMBL" id="CP003167">
    <property type="protein sequence ID" value="AGB02406.1"/>
    <property type="molecule type" value="Genomic_DNA"/>
</dbReference>
<gene>
    <name evidence="1" type="ordered locus">Metfor_1367</name>
</gene>
<dbReference type="GeneID" id="14307756"/>
<dbReference type="RefSeq" id="WP_015285369.1">
    <property type="nucleotide sequence ID" value="NC_019943.1"/>
</dbReference>
<dbReference type="Proteomes" id="UP000010824">
    <property type="component" value="Chromosome"/>
</dbReference>
<sequence length="65" mass="7045">MIAAGCPNVPDCELCPEFEPCTRAFLEDVARGQTNIIFAGEITFDPMDLPEYRDLLGGSPLLAEA</sequence>
<dbReference type="AlphaFoldDB" id="L0HF37"/>
<dbReference type="KEGG" id="mfo:Metfor_1367"/>
<reference evidence="1 2" key="2">
    <citation type="journal article" date="2014" name="Genome Announc.">
        <title>Complete Genome Sequence of Methanoregula formicica SMSPT, a Mesophilic Hydrogenotrophic Methanogen Isolated from a Methanogenic Upflow Anaerobic Sludge Blanket Reactor.</title>
        <authorList>
            <person name="Yamamoto K."/>
            <person name="Tamaki H."/>
            <person name="Cadillo-Quiroz H."/>
            <person name="Imachi H."/>
            <person name="Kyrpides N."/>
            <person name="Woyke T."/>
            <person name="Goodwin L."/>
            <person name="Zinder S.H."/>
            <person name="Kamagata Y."/>
            <person name="Liu W.T."/>
        </authorList>
    </citation>
    <scope>NUCLEOTIDE SEQUENCE [LARGE SCALE GENOMIC DNA]</scope>
    <source>
        <strain evidence="2">DSM 22288 / NBRC 105244 / SMSP</strain>
    </source>
</reference>
<reference evidence="2" key="1">
    <citation type="submission" date="2011-12" db="EMBL/GenBank/DDBJ databases">
        <title>Complete sequence of Methanoregula formicicum SMSP.</title>
        <authorList>
            <person name="Lucas S."/>
            <person name="Han J."/>
            <person name="Lapidus A."/>
            <person name="Cheng J.-F."/>
            <person name="Goodwin L."/>
            <person name="Pitluck S."/>
            <person name="Peters L."/>
            <person name="Ovchinnikova G."/>
            <person name="Teshima H."/>
            <person name="Detter J.C."/>
            <person name="Han C."/>
            <person name="Tapia R."/>
            <person name="Land M."/>
            <person name="Hauser L."/>
            <person name="Kyrpides N."/>
            <person name="Ivanova N."/>
            <person name="Pagani I."/>
            <person name="Imachi H."/>
            <person name="Tamaki H."/>
            <person name="Sekiguchi Y."/>
            <person name="Kamagata Y."/>
            <person name="Cadillo-Quiroz H."/>
            <person name="Zinder S."/>
            <person name="Liu W.-T."/>
            <person name="Woyke T."/>
        </authorList>
    </citation>
    <scope>NUCLEOTIDE SEQUENCE [LARGE SCALE GENOMIC DNA]</scope>
    <source>
        <strain evidence="2">DSM 22288 / NBRC 105244 / SMSP</strain>
    </source>
</reference>
<dbReference type="STRING" id="593750.Metfor_1367"/>
<dbReference type="HOGENOM" id="CLU_2839372_0_0_2"/>